<dbReference type="Gene3D" id="3.90.320.10">
    <property type="match status" value="1"/>
</dbReference>
<name>A0ABD0KMU0_9CAEN</name>
<sequence>MFKQKPVCTVNILLNSQVTCTLCKTFYEQHVILDNDQINLLRASTKTQASSATWWDARRLTITTSSAKKVPVKATTNPDNFIRENLYPSFWGNHATEHGKISEPKAIQALKDMGLCVSAEGTVVSEKEPWLSLVSGSPDGVTEDGKLVEVKCPLIKEDVEQFSDMFKTSFCDVLLQDGKPVLDENHHRLAID</sequence>
<dbReference type="SUPFAM" id="SSF52980">
    <property type="entry name" value="Restriction endonuclease-like"/>
    <property type="match status" value="1"/>
</dbReference>
<dbReference type="AlphaFoldDB" id="A0ABD0KMU0"/>
<protein>
    <recommendedName>
        <fullName evidence="3">YqaJ viral recombinase domain-containing protein</fullName>
    </recommendedName>
</protein>
<dbReference type="InterPro" id="IPR051703">
    <property type="entry name" value="NF-kappa-B_Signaling_Reg"/>
</dbReference>
<accession>A0ABD0KMU0</accession>
<dbReference type="PANTHER" id="PTHR46609">
    <property type="entry name" value="EXONUCLEASE, PHAGE-TYPE/RECB, C-TERMINAL DOMAIN-CONTAINING PROTEIN"/>
    <property type="match status" value="1"/>
</dbReference>
<dbReference type="Proteomes" id="UP001519460">
    <property type="component" value="Unassembled WGS sequence"/>
</dbReference>
<evidence type="ECO:0000313" key="2">
    <source>
        <dbReference type="Proteomes" id="UP001519460"/>
    </source>
</evidence>
<dbReference type="InterPro" id="IPR011335">
    <property type="entry name" value="Restrct_endonuc-II-like"/>
</dbReference>
<dbReference type="InterPro" id="IPR011604">
    <property type="entry name" value="PDDEXK-like_dom_sf"/>
</dbReference>
<comment type="caution">
    <text evidence="1">The sequence shown here is derived from an EMBL/GenBank/DDBJ whole genome shotgun (WGS) entry which is preliminary data.</text>
</comment>
<evidence type="ECO:0008006" key="3">
    <source>
        <dbReference type="Google" id="ProtNLM"/>
    </source>
</evidence>
<keyword evidence="2" id="KW-1185">Reference proteome</keyword>
<organism evidence="1 2">
    <name type="scientific">Batillaria attramentaria</name>
    <dbReference type="NCBI Taxonomy" id="370345"/>
    <lineage>
        <taxon>Eukaryota</taxon>
        <taxon>Metazoa</taxon>
        <taxon>Spiralia</taxon>
        <taxon>Lophotrochozoa</taxon>
        <taxon>Mollusca</taxon>
        <taxon>Gastropoda</taxon>
        <taxon>Caenogastropoda</taxon>
        <taxon>Sorbeoconcha</taxon>
        <taxon>Cerithioidea</taxon>
        <taxon>Batillariidae</taxon>
        <taxon>Batillaria</taxon>
    </lineage>
</organism>
<proteinExistence type="predicted"/>
<dbReference type="EMBL" id="JACVVK020000149">
    <property type="protein sequence ID" value="KAK7488549.1"/>
    <property type="molecule type" value="Genomic_DNA"/>
</dbReference>
<dbReference type="GO" id="GO:0006281">
    <property type="term" value="P:DNA repair"/>
    <property type="evidence" value="ECO:0007669"/>
    <property type="project" value="UniProtKB-ARBA"/>
</dbReference>
<evidence type="ECO:0000313" key="1">
    <source>
        <dbReference type="EMBL" id="KAK7488549.1"/>
    </source>
</evidence>
<reference evidence="1 2" key="1">
    <citation type="journal article" date="2023" name="Sci. Data">
        <title>Genome assembly of the Korean intertidal mud-creeper Batillaria attramentaria.</title>
        <authorList>
            <person name="Patra A.K."/>
            <person name="Ho P.T."/>
            <person name="Jun S."/>
            <person name="Lee S.J."/>
            <person name="Kim Y."/>
            <person name="Won Y.J."/>
        </authorList>
    </citation>
    <scope>NUCLEOTIDE SEQUENCE [LARGE SCALE GENOMIC DNA]</scope>
    <source>
        <strain evidence="1">Wonlab-2016</strain>
    </source>
</reference>
<gene>
    <name evidence="1" type="ORF">BaRGS_00020166</name>
</gene>
<dbReference type="PANTHER" id="PTHR46609:SF8">
    <property type="entry name" value="YQAJ VIRAL RECOMBINASE DOMAIN-CONTAINING PROTEIN"/>
    <property type="match status" value="1"/>
</dbReference>